<organism evidence="6 7">
    <name type="scientific">Chromobacterium rhizoryzae</name>
    <dbReference type="NCBI Taxonomy" id="1778675"/>
    <lineage>
        <taxon>Bacteria</taxon>
        <taxon>Pseudomonadati</taxon>
        <taxon>Pseudomonadota</taxon>
        <taxon>Betaproteobacteria</taxon>
        <taxon>Neisseriales</taxon>
        <taxon>Chromobacteriaceae</taxon>
        <taxon>Chromobacterium</taxon>
    </lineage>
</organism>
<dbReference type="Pfam" id="PF00700">
    <property type="entry name" value="Flagellin_C"/>
    <property type="match status" value="1"/>
</dbReference>
<dbReference type="GO" id="GO:0005198">
    <property type="term" value="F:structural molecule activity"/>
    <property type="evidence" value="ECO:0007669"/>
    <property type="project" value="UniProtKB-UniRule"/>
</dbReference>
<keyword evidence="6" id="KW-0282">Flagellum</keyword>
<keyword evidence="3" id="KW-0964">Secreted</keyword>
<keyword evidence="2 3" id="KW-0975">Bacterial flagellum</keyword>
<dbReference type="KEGG" id="crz:D1345_11985"/>
<evidence type="ECO:0000256" key="1">
    <source>
        <dbReference type="ARBA" id="ARBA00005709"/>
    </source>
</evidence>
<dbReference type="RefSeq" id="WP_118267812.1">
    <property type="nucleotide sequence ID" value="NZ_CP031968.1"/>
</dbReference>
<dbReference type="Pfam" id="PF00669">
    <property type="entry name" value="Flagellin_N"/>
    <property type="match status" value="1"/>
</dbReference>
<evidence type="ECO:0000259" key="4">
    <source>
        <dbReference type="Pfam" id="PF00669"/>
    </source>
</evidence>
<dbReference type="GO" id="GO:0005576">
    <property type="term" value="C:extracellular region"/>
    <property type="evidence" value="ECO:0007669"/>
    <property type="project" value="UniProtKB-SubCell"/>
</dbReference>
<gene>
    <name evidence="6" type="ORF">D1345_11985</name>
</gene>
<dbReference type="PANTHER" id="PTHR42792:SF2">
    <property type="entry name" value="FLAGELLIN"/>
    <property type="match status" value="1"/>
</dbReference>
<protein>
    <recommendedName>
        <fullName evidence="3">Flagellin</fullName>
    </recommendedName>
</protein>
<evidence type="ECO:0000313" key="7">
    <source>
        <dbReference type="Proteomes" id="UP000259465"/>
    </source>
</evidence>
<comment type="subcellular location">
    <subcellularLocation>
        <location evidence="3">Secreted</location>
    </subcellularLocation>
    <subcellularLocation>
        <location evidence="3">Bacterial flagellum</location>
    </subcellularLocation>
</comment>
<reference evidence="6 7" key="1">
    <citation type="submission" date="2018-08" db="EMBL/GenBank/DDBJ databases">
        <title>Complete genome sequence of JP2-74.</title>
        <authorList>
            <person name="Wu L."/>
        </authorList>
    </citation>
    <scope>NUCLEOTIDE SEQUENCE [LARGE SCALE GENOMIC DNA]</scope>
    <source>
        <strain evidence="6 7">JP2-74</strain>
    </source>
</reference>
<dbReference type="PANTHER" id="PTHR42792">
    <property type="entry name" value="FLAGELLIN"/>
    <property type="match status" value="1"/>
</dbReference>
<accession>A0AAD0W8X9</accession>
<comment type="similarity">
    <text evidence="1 3">Belongs to the bacterial flagellin family.</text>
</comment>
<evidence type="ECO:0000313" key="6">
    <source>
        <dbReference type="EMBL" id="AXT46871.1"/>
    </source>
</evidence>
<dbReference type="InterPro" id="IPR046358">
    <property type="entry name" value="Flagellin_C"/>
</dbReference>
<feature type="domain" description="Flagellin N-terminal" evidence="4">
    <location>
        <begin position="5"/>
        <end position="142"/>
    </location>
</feature>
<dbReference type="InterPro" id="IPR001492">
    <property type="entry name" value="Flagellin"/>
</dbReference>
<name>A0AAD0W8X9_9NEIS</name>
<dbReference type="Gene3D" id="1.20.1330.10">
    <property type="entry name" value="f41 fragment of flagellin, N-terminal domain"/>
    <property type="match status" value="1"/>
</dbReference>
<evidence type="ECO:0000256" key="2">
    <source>
        <dbReference type="ARBA" id="ARBA00023143"/>
    </source>
</evidence>
<evidence type="ECO:0000259" key="5">
    <source>
        <dbReference type="Pfam" id="PF00700"/>
    </source>
</evidence>
<dbReference type="Proteomes" id="UP000259465">
    <property type="component" value="Chromosome"/>
</dbReference>
<comment type="function">
    <text evidence="3">Flagellin is the subunit protein which polymerizes to form the filaments of bacterial flagella.</text>
</comment>
<dbReference type="AlphaFoldDB" id="A0AAD0W8X9"/>
<sequence>MALTINSNLSALQGQNQLNQTQKAKDKLLAQLSASKTTNNAANNPANAAISEALLAQINGNNQAINNANDGISLAQTADGALNQLQSNTQQIQELAIQAGNGALSPSNRQALQQQVDQLTQANSAIVQSTEFNGTPLLNSNATTTFQVGPNGSADNQVNISGVNLAAAPASGGLNSYNANLNATGTIDISTQAGALAAQQSTNTDLNTLANTRSTLGSISNRFEASINNLQTASVNTAAANSRISDTDFAAATAQLAAKQILGQTGLAAQAQANIGPRAALSLLG</sequence>
<dbReference type="Gene3D" id="6.10.10.10">
    <property type="entry name" value="Flagellar export chaperone, C-terminal domain"/>
    <property type="match status" value="1"/>
</dbReference>
<feature type="domain" description="Flagellin C-terminal" evidence="5">
    <location>
        <begin position="203"/>
        <end position="284"/>
    </location>
</feature>
<dbReference type="PRINTS" id="PR00207">
    <property type="entry name" value="FLAGELLIN"/>
</dbReference>
<dbReference type="GO" id="GO:0009288">
    <property type="term" value="C:bacterial-type flagellum"/>
    <property type="evidence" value="ECO:0007669"/>
    <property type="project" value="UniProtKB-SubCell"/>
</dbReference>
<dbReference type="InterPro" id="IPR042187">
    <property type="entry name" value="Flagellin_C_sub2"/>
</dbReference>
<dbReference type="EMBL" id="CP031968">
    <property type="protein sequence ID" value="AXT46871.1"/>
    <property type="molecule type" value="Genomic_DNA"/>
</dbReference>
<evidence type="ECO:0000256" key="3">
    <source>
        <dbReference type="RuleBase" id="RU362073"/>
    </source>
</evidence>
<keyword evidence="6" id="KW-0969">Cilium</keyword>
<keyword evidence="6" id="KW-0966">Cell projection</keyword>
<keyword evidence="7" id="KW-1185">Reference proteome</keyword>
<dbReference type="InterPro" id="IPR001029">
    <property type="entry name" value="Flagellin_N"/>
</dbReference>
<proteinExistence type="inferred from homology"/>
<dbReference type="SUPFAM" id="SSF64518">
    <property type="entry name" value="Phase 1 flagellin"/>
    <property type="match status" value="1"/>
</dbReference>